<comment type="caution">
    <text evidence="1">The sequence shown here is derived from an EMBL/GenBank/DDBJ whole genome shotgun (WGS) entry which is preliminary data.</text>
</comment>
<protein>
    <submittedName>
        <fullName evidence="1">Uncharacterized protein</fullName>
    </submittedName>
</protein>
<evidence type="ECO:0000313" key="1">
    <source>
        <dbReference type="EMBL" id="GBP13981.1"/>
    </source>
</evidence>
<sequence length="107" mass="12274">MSLAGDRLVCRPLNIERPRSTFNVYGTLKRSLANRFVSDPQHNDEDMNLLTLNQHSPSRLQNGVLHHNRIRSPRHGPYGYPNSYIQCAAAHFIQDGHQSAEWSHKTK</sequence>
<dbReference type="AlphaFoldDB" id="A0A4C1TKZ3"/>
<dbReference type="Proteomes" id="UP000299102">
    <property type="component" value="Unassembled WGS sequence"/>
</dbReference>
<reference evidence="1 2" key="1">
    <citation type="journal article" date="2019" name="Commun. Biol.">
        <title>The bagworm genome reveals a unique fibroin gene that provides high tensile strength.</title>
        <authorList>
            <person name="Kono N."/>
            <person name="Nakamura H."/>
            <person name="Ohtoshi R."/>
            <person name="Tomita M."/>
            <person name="Numata K."/>
            <person name="Arakawa K."/>
        </authorList>
    </citation>
    <scope>NUCLEOTIDE SEQUENCE [LARGE SCALE GENOMIC DNA]</scope>
</reference>
<dbReference type="EMBL" id="BGZK01000060">
    <property type="protein sequence ID" value="GBP13981.1"/>
    <property type="molecule type" value="Genomic_DNA"/>
</dbReference>
<keyword evidence="2" id="KW-1185">Reference proteome</keyword>
<proteinExistence type="predicted"/>
<gene>
    <name evidence="1" type="ORF">EVAR_10537_1</name>
</gene>
<organism evidence="1 2">
    <name type="scientific">Eumeta variegata</name>
    <name type="common">Bagworm moth</name>
    <name type="synonym">Eumeta japonica</name>
    <dbReference type="NCBI Taxonomy" id="151549"/>
    <lineage>
        <taxon>Eukaryota</taxon>
        <taxon>Metazoa</taxon>
        <taxon>Ecdysozoa</taxon>
        <taxon>Arthropoda</taxon>
        <taxon>Hexapoda</taxon>
        <taxon>Insecta</taxon>
        <taxon>Pterygota</taxon>
        <taxon>Neoptera</taxon>
        <taxon>Endopterygota</taxon>
        <taxon>Lepidoptera</taxon>
        <taxon>Glossata</taxon>
        <taxon>Ditrysia</taxon>
        <taxon>Tineoidea</taxon>
        <taxon>Psychidae</taxon>
        <taxon>Oiketicinae</taxon>
        <taxon>Eumeta</taxon>
    </lineage>
</organism>
<name>A0A4C1TKZ3_EUMVA</name>
<accession>A0A4C1TKZ3</accession>
<evidence type="ECO:0000313" key="2">
    <source>
        <dbReference type="Proteomes" id="UP000299102"/>
    </source>
</evidence>